<dbReference type="SUPFAM" id="SSF55486">
    <property type="entry name" value="Metalloproteases ('zincins'), catalytic domain"/>
    <property type="match status" value="1"/>
</dbReference>
<evidence type="ECO:0000256" key="2">
    <source>
        <dbReference type="ARBA" id="ARBA00022670"/>
    </source>
</evidence>
<dbReference type="EMBL" id="RDBE01000006">
    <property type="protein sequence ID" value="RLV50128.1"/>
    <property type="molecule type" value="Genomic_DNA"/>
</dbReference>
<dbReference type="CDD" id="cd04275">
    <property type="entry name" value="ZnMc_pappalysin_like"/>
    <property type="match status" value="1"/>
</dbReference>
<name>A0A3L8P6W5_9ACTN</name>
<keyword evidence="5" id="KW-0378">Hydrolase</keyword>
<comment type="similarity">
    <text evidence="1">Belongs to the peptidase M43B family.</text>
</comment>
<evidence type="ECO:0000256" key="1">
    <source>
        <dbReference type="ARBA" id="ARBA00008721"/>
    </source>
</evidence>
<dbReference type="InterPro" id="IPR024079">
    <property type="entry name" value="MetalloPept_cat_dom_sf"/>
</dbReference>
<dbReference type="GO" id="GO:0006508">
    <property type="term" value="P:proteolysis"/>
    <property type="evidence" value="ECO:0007669"/>
    <property type="project" value="UniProtKB-KW"/>
</dbReference>
<gene>
    <name evidence="10" type="ORF">D9V37_07900</name>
</gene>
<evidence type="ECO:0000259" key="9">
    <source>
        <dbReference type="Pfam" id="PF05572"/>
    </source>
</evidence>
<keyword evidence="4" id="KW-0732">Signal</keyword>
<evidence type="ECO:0000313" key="10">
    <source>
        <dbReference type="EMBL" id="RLV50128.1"/>
    </source>
</evidence>
<keyword evidence="2 10" id="KW-0645">Protease</keyword>
<dbReference type="InterPro" id="IPR008754">
    <property type="entry name" value="Peptidase_M43"/>
</dbReference>
<evidence type="ECO:0000256" key="4">
    <source>
        <dbReference type="ARBA" id="ARBA00022729"/>
    </source>
</evidence>
<feature type="domain" description="Peptidase M43 pregnancy-associated plasma-A" evidence="9">
    <location>
        <begin position="59"/>
        <end position="143"/>
    </location>
</feature>
<sequence length="152" mass="16841">MKRSLHQGKSFTLNLYFVDLAHDGLLGYTTFPWRYHVHPRLDGVVVAYNTVPGGRLKPYDEGDTAVHEVGHWLGLLHTFQGGCEGSGDGVADTPAEAAPQYRCDTTADTCPSPGLDPVHNFMDYSLDSCMDQFTAGQAARMFSAWATFRQRR</sequence>
<dbReference type="PANTHER" id="PTHR47466">
    <property type="match status" value="1"/>
</dbReference>
<dbReference type="OrthoDB" id="6278496at2"/>
<dbReference type="Proteomes" id="UP000281708">
    <property type="component" value="Unassembled WGS sequence"/>
</dbReference>
<reference evidence="10 11" key="1">
    <citation type="submission" date="2018-10" db="EMBL/GenBank/DDBJ databases">
        <title>Marmoricola sp. 4Q3S-7 whole genome shotgun sequence.</title>
        <authorList>
            <person name="Li F."/>
        </authorList>
    </citation>
    <scope>NUCLEOTIDE SEQUENCE [LARGE SCALE GENOMIC DNA]</scope>
    <source>
        <strain evidence="10 11">4Q3S-7</strain>
    </source>
</reference>
<accession>A0A3L8P6W5</accession>
<evidence type="ECO:0000313" key="11">
    <source>
        <dbReference type="Proteomes" id="UP000281708"/>
    </source>
</evidence>
<dbReference type="AlphaFoldDB" id="A0A3L8P6W5"/>
<keyword evidence="3" id="KW-0479">Metal-binding</keyword>
<keyword evidence="7 10" id="KW-0482">Metalloprotease</keyword>
<keyword evidence="11" id="KW-1185">Reference proteome</keyword>
<dbReference type="GO" id="GO:0046872">
    <property type="term" value="F:metal ion binding"/>
    <property type="evidence" value="ECO:0007669"/>
    <property type="project" value="UniProtKB-KW"/>
</dbReference>
<dbReference type="Pfam" id="PF05572">
    <property type="entry name" value="Peptidase_M43"/>
    <property type="match status" value="1"/>
</dbReference>
<organism evidence="10 11">
    <name type="scientific">Nocardioides mangrovicus</name>
    <dbReference type="NCBI Taxonomy" id="2478913"/>
    <lineage>
        <taxon>Bacteria</taxon>
        <taxon>Bacillati</taxon>
        <taxon>Actinomycetota</taxon>
        <taxon>Actinomycetes</taxon>
        <taxon>Propionibacteriales</taxon>
        <taxon>Nocardioidaceae</taxon>
        <taxon>Nocardioides</taxon>
    </lineage>
</organism>
<evidence type="ECO:0000256" key="3">
    <source>
        <dbReference type="ARBA" id="ARBA00022723"/>
    </source>
</evidence>
<evidence type="ECO:0000256" key="5">
    <source>
        <dbReference type="ARBA" id="ARBA00022801"/>
    </source>
</evidence>
<protein>
    <submittedName>
        <fullName evidence="10">Zinc metalloprotease</fullName>
    </submittedName>
</protein>
<dbReference type="GO" id="GO:0008237">
    <property type="term" value="F:metallopeptidase activity"/>
    <property type="evidence" value="ECO:0007669"/>
    <property type="project" value="UniProtKB-KW"/>
</dbReference>
<dbReference type="Gene3D" id="3.40.390.10">
    <property type="entry name" value="Collagenase (Catalytic Domain)"/>
    <property type="match status" value="1"/>
</dbReference>
<proteinExistence type="inferred from homology"/>
<comment type="caution">
    <text evidence="10">The sequence shown here is derived from an EMBL/GenBank/DDBJ whole genome shotgun (WGS) entry which is preliminary data.</text>
</comment>
<evidence type="ECO:0000256" key="7">
    <source>
        <dbReference type="ARBA" id="ARBA00023049"/>
    </source>
</evidence>
<dbReference type="PANTHER" id="PTHR47466:SF1">
    <property type="entry name" value="METALLOPROTEASE MEP1 (AFU_ORTHOLOGUE AFUA_1G07730)-RELATED"/>
    <property type="match status" value="1"/>
</dbReference>
<evidence type="ECO:0000256" key="8">
    <source>
        <dbReference type="ARBA" id="ARBA00023157"/>
    </source>
</evidence>
<keyword evidence="6" id="KW-0862">Zinc</keyword>
<keyword evidence="8" id="KW-1015">Disulfide bond</keyword>
<evidence type="ECO:0000256" key="6">
    <source>
        <dbReference type="ARBA" id="ARBA00022833"/>
    </source>
</evidence>